<dbReference type="EMBL" id="SYVO01000062">
    <property type="protein sequence ID" value="TKG06197.1"/>
    <property type="molecule type" value="Genomic_DNA"/>
</dbReference>
<dbReference type="InterPro" id="IPR004919">
    <property type="entry name" value="GmrSD_N"/>
</dbReference>
<dbReference type="PANTHER" id="PTHR37292:SF2">
    <property type="entry name" value="DUF262 DOMAIN-CONTAINING PROTEIN"/>
    <property type="match status" value="1"/>
</dbReference>
<dbReference type="Pfam" id="PF03235">
    <property type="entry name" value="GmrSD_N"/>
    <property type="match status" value="1"/>
</dbReference>
<proteinExistence type="predicted"/>
<accession>A0A4U2EY52</accession>
<comment type="caution">
    <text evidence="2">The sequence shown here is derived from an EMBL/GenBank/DDBJ whole genome shotgun (WGS) entry which is preliminary data.</text>
</comment>
<protein>
    <submittedName>
        <fullName evidence="2">DUF262 domain-containing protein</fullName>
    </submittedName>
</protein>
<dbReference type="AlphaFoldDB" id="A0A4U2EY52"/>
<feature type="domain" description="GmrSD restriction endonucleases N-terminal" evidence="1">
    <location>
        <begin position="13"/>
        <end position="258"/>
    </location>
</feature>
<dbReference type="Proteomes" id="UP000305840">
    <property type="component" value="Unassembled WGS sequence"/>
</dbReference>
<name>A0A4U2EY52_9VIBR</name>
<evidence type="ECO:0000313" key="3">
    <source>
        <dbReference type="Proteomes" id="UP000305840"/>
    </source>
</evidence>
<evidence type="ECO:0000313" key="2">
    <source>
        <dbReference type="EMBL" id="TKG06197.1"/>
    </source>
</evidence>
<dbReference type="PANTHER" id="PTHR37292">
    <property type="entry name" value="VNG6097C"/>
    <property type="match status" value="1"/>
</dbReference>
<reference evidence="2 3" key="1">
    <citation type="submission" date="2019-04" db="EMBL/GenBank/DDBJ databases">
        <title>A reverse ecology approach based on a biological definition of microbial populations.</title>
        <authorList>
            <person name="Arevalo P."/>
            <person name="Vaninsberghe D."/>
            <person name="Elsherbini J."/>
            <person name="Gore J."/>
            <person name="Polz M."/>
        </authorList>
    </citation>
    <scope>NUCLEOTIDE SEQUENCE [LARGE SCALE GENOMIC DNA]</scope>
    <source>
        <strain evidence="2 3">10N.222.48.A1</strain>
    </source>
</reference>
<organism evidence="2 3">
    <name type="scientific">Vibrio lentus</name>
    <dbReference type="NCBI Taxonomy" id="136468"/>
    <lineage>
        <taxon>Bacteria</taxon>
        <taxon>Pseudomonadati</taxon>
        <taxon>Pseudomonadota</taxon>
        <taxon>Gammaproteobacteria</taxon>
        <taxon>Vibrionales</taxon>
        <taxon>Vibrionaceae</taxon>
        <taxon>Vibrio</taxon>
    </lineage>
</organism>
<gene>
    <name evidence="2" type="ORF">FCV91_17175</name>
</gene>
<sequence>MAYQTPITINTAIANIRKRHYLLPSIQREFVWDTDQIETLFDSLMRDYPISTFLFWEVDKNKIKDFQFYEFLNKYHEKDNRHNRKAEPNNEEDIIALLDGQQRMTSMYVALTGTYAKKMPYYRWDSPYAFPEKKLYLNLLKPSDELETEYDFKFLTVDEAIQSDGYYWFECGKILELNESKKLNKYLIQNKLMDTSLFKDEECDFASDTLFEFFNVIHQKGTISYYLEKSEELDKVLQIFIRINSGGTKLSYSDLLLSIATAQWKEKDAREVIHEFVDSINQIGDGFNFNKDIVLKSCLVLADFDVKFKVDNFTKENMIAIEKNWDKTSAAMRASIELVSKLGFSRDNLAATNTIIPIAYFIYKNNFEDSIVKSSHREGDRKAIKEWLARVLLKGTFGGQPDSIYPKMRELINDNLGKFPLQETIAHYRGGRKSISFSEDDIDSLLDLQYGKAKTYCVLSLLYPGLNSAYKYHQDHIHPQSLFKAKLLSKLGVDAEDIDVFLSEFNKLPNLQLLEATSNIEKSDQAFGEWLDVNFPTLEAKESYLRQNLIATSQSLELTDFLAFIEVRKQYMKEQLVRMLDVKVITVSSEEALA</sequence>
<dbReference type="RefSeq" id="WP_102579298.1">
    <property type="nucleotide sequence ID" value="NZ_MCYA01000004.1"/>
</dbReference>
<evidence type="ECO:0000259" key="1">
    <source>
        <dbReference type="Pfam" id="PF03235"/>
    </source>
</evidence>